<organism evidence="1">
    <name type="scientific">Rhizopus microsporus var. microsporus</name>
    <dbReference type="NCBI Taxonomy" id="86635"/>
    <lineage>
        <taxon>Eukaryota</taxon>
        <taxon>Fungi</taxon>
        <taxon>Fungi incertae sedis</taxon>
        <taxon>Mucoromycota</taxon>
        <taxon>Mucoromycotina</taxon>
        <taxon>Mucoromycetes</taxon>
        <taxon>Mucorales</taxon>
        <taxon>Mucorineae</taxon>
        <taxon>Rhizopodaceae</taxon>
        <taxon>Rhizopus</taxon>
    </lineage>
</organism>
<proteinExistence type="predicted"/>
<sequence length="67" mass="8271">MQSSFNTFFDQYQAFLEEIDTRKLKHHANWSQRSDTFERYYFKPKEQHIEGTRIAKAMFQQTTFAKW</sequence>
<name>A0A1X0R5L7_RHIZD</name>
<gene>
    <name evidence="1" type="ORF">BCV72DRAFT_226894</name>
</gene>
<dbReference type="VEuPathDB" id="FungiDB:BCV72DRAFT_226894"/>
<dbReference type="Proteomes" id="UP000242414">
    <property type="component" value="Unassembled WGS sequence"/>
</dbReference>
<protein>
    <submittedName>
        <fullName evidence="1">Uncharacterized protein</fullName>
    </submittedName>
</protein>
<dbReference type="EMBL" id="KV921906">
    <property type="protein sequence ID" value="ORE07309.1"/>
    <property type="molecule type" value="Genomic_DNA"/>
</dbReference>
<dbReference type="AlphaFoldDB" id="A0A1X0R5L7"/>
<evidence type="ECO:0000313" key="1">
    <source>
        <dbReference type="EMBL" id="ORE07309.1"/>
    </source>
</evidence>
<reference evidence="1" key="1">
    <citation type="journal article" date="2016" name="Proc. Natl. Acad. Sci. U.S.A.">
        <title>Lipid metabolic changes in an early divergent fungus govern the establishment of a mutualistic symbiosis with endobacteria.</title>
        <authorList>
            <person name="Lastovetsky O.A."/>
            <person name="Gaspar M.L."/>
            <person name="Mondo S.J."/>
            <person name="LaButti K.M."/>
            <person name="Sandor L."/>
            <person name="Grigoriev I.V."/>
            <person name="Henry S.A."/>
            <person name="Pawlowska T.E."/>
        </authorList>
    </citation>
    <scope>NUCLEOTIDE SEQUENCE [LARGE SCALE GENOMIC DNA]</scope>
    <source>
        <strain evidence="1">ATCC 52814</strain>
    </source>
</reference>
<accession>A0A1X0R5L7</accession>